<dbReference type="STRING" id="1120995.SAMN02745245_01171"/>
<name>A0A1M5SF01_9FIRM</name>
<dbReference type="InterPro" id="IPR034074">
    <property type="entry name" value="Y4bN_pept_dom"/>
</dbReference>
<dbReference type="InterPro" id="IPR050131">
    <property type="entry name" value="Peptidase_S8_subtilisin-like"/>
</dbReference>
<dbReference type="OrthoDB" id="9798386at2"/>
<dbReference type="PANTHER" id="PTHR43806">
    <property type="entry name" value="PEPTIDASE S8"/>
    <property type="match status" value="1"/>
</dbReference>
<evidence type="ECO:0000256" key="1">
    <source>
        <dbReference type="ARBA" id="ARBA00011073"/>
    </source>
</evidence>
<keyword evidence="7" id="KW-1185">Reference proteome</keyword>
<dbReference type="InterPro" id="IPR000209">
    <property type="entry name" value="Peptidase_S8/S53_dom"/>
</dbReference>
<dbReference type="InterPro" id="IPR036852">
    <property type="entry name" value="Peptidase_S8/S53_dom_sf"/>
</dbReference>
<reference evidence="6 7" key="1">
    <citation type="submission" date="2016-11" db="EMBL/GenBank/DDBJ databases">
        <authorList>
            <person name="Jaros S."/>
            <person name="Januszkiewicz K."/>
            <person name="Wedrychowicz H."/>
        </authorList>
    </citation>
    <scope>NUCLEOTIDE SEQUENCE [LARGE SCALE GENOMIC DNA]</scope>
    <source>
        <strain evidence="6 7">DSM 21120</strain>
    </source>
</reference>
<gene>
    <name evidence="6" type="ORF">SAMN02745245_01171</name>
</gene>
<dbReference type="AlphaFoldDB" id="A0A1M5SF01"/>
<evidence type="ECO:0000256" key="3">
    <source>
        <dbReference type="ARBA" id="ARBA00022801"/>
    </source>
</evidence>
<dbReference type="Proteomes" id="UP000184032">
    <property type="component" value="Unassembled WGS sequence"/>
</dbReference>
<evidence type="ECO:0000313" key="6">
    <source>
        <dbReference type="EMBL" id="SHH37061.1"/>
    </source>
</evidence>
<evidence type="ECO:0000313" key="7">
    <source>
        <dbReference type="Proteomes" id="UP000184032"/>
    </source>
</evidence>
<feature type="domain" description="Peptidase S8/S53" evidence="5">
    <location>
        <begin position="265"/>
        <end position="562"/>
    </location>
</feature>
<evidence type="ECO:0000256" key="4">
    <source>
        <dbReference type="ARBA" id="ARBA00022825"/>
    </source>
</evidence>
<dbReference type="Pfam" id="PF00082">
    <property type="entry name" value="Peptidase_S8"/>
    <property type="match status" value="1"/>
</dbReference>
<dbReference type="GO" id="GO:0004252">
    <property type="term" value="F:serine-type endopeptidase activity"/>
    <property type="evidence" value="ECO:0007669"/>
    <property type="project" value="InterPro"/>
</dbReference>
<dbReference type="SUPFAM" id="SSF52743">
    <property type="entry name" value="Subtilisin-like"/>
    <property type="match status" value="1"/>
</dbReference>
<dbReference type="GO" id="GO:0006508">
    <property type="term" value="P:proteolysis"/>
    <property type="evidence" value="ECO:0007669"/>
    <property type="project" value="UniProtKB-KW"/>
</dbReference>
<accession>A0A1M5SF01</accession>
<dbReference type="Gene3D" id="3.40.50.200">
    <property type="entry name" value="Peptidase S8/S53 domain"/>
    <property type="match status" value="1"/>
</dbReference>
<dbReference type="CDD" id="cd04847">
    <property type="entry name" value="Peptidases_S8_Subtilisin_like_2"/>
    <property type="match status" value="1"/>
</dbReference>
<dbReference type="EMBL" id="FQXI01000007">
    <property type="protein sequence ID" value="SHH37061.1"/>
    <property type="molecule type" value="Genomic_DNA"/>
</dbReference>
<protein>
    <submittedName>
        <fullName evidence="6">Subtilase family protein</fullName>
    </submittedName>
</protein>
<keyword evidence="2" id="KW-0645">Protease</keyword>
<proteinExistence type="inferred from homology"/>
<evidence type="ECO:0000259" key="5">
    <source>
        <dbReference type="Pfam" id="PF00082"/>
    </source>
</evidence>
<organism evidence="6 7">
    <name type="scientific">Anaerosphaera aminiphila DSM 21120</name>
    <dbReference type="NCBI Taxonomy" id="1120995"/>
    <lineage>
        <taxon>Bacteria</taxon>
        <taxon>Bacillati</taxon>
        <taxon>Bacillota</taxon>
        <taxon>Tissierellia</taxon>
        <taxon>Tissierellales</taxon>
        <taxon>Peptoniphilaceae</taxon>
        <taxon>Anaerosphaera</taxon>
    </lineage>
</organism>
<dbReference type="PANTHER" id="PTHR43806:SF11">
    <property type="entry name" value="CEREVISIN-RELATED"/>
    <property type="match status" value="1"/>
</dbReference>
<comment type="similarity">
    <text evidence="1">Belongs to the peptidase S8 family.</text>
</comment>
<keyword evidence="3" id="KW-0378">Hydrolase</keyword>
<evidence type="ECO:0000256" key="2">
    <source>
        <dbReference type="ARBA" id="ARBA00022670"/>
    </source>
</evidence>
<keyword evidence="4" id="KW-0720">Serine protease</keyword>
<sequence>MSDKRRNHLWIPDEEVTRVDKKPTGRTTPRNISFTEHGQKLSSSLQSIKQAIENVSEDDSLSDTGLMIFKVELPDGEKIKDKKDLFTSTGMEVKVVKSENKAVIATTKNQFQSLKKRIDDYTRSGSGKTYFDYIEDFKPYLGSEKNSSSLQKTTCSDLVPDSLDIQLMLVPNLREEIYDLAIQRLVEKIGDRDGIIQEEPYYLSDNTPVIRVIIPSNSLFHYENDSAIYRIEETDFFSADAASKDAIDLNELELDDSVLIDKLPIVTVLDSGVNFPEGLEPLILHHWTDGSSGGDSEHGTKVASRVAFKYICDQLPSTKITPRTRIIDCNILDGSVPVNVFIKRIQNAVATFCDISKIYNLSANASSPIEGDEMSILGYELDALQLKRNVQFVISAGNHQLWSTESCLEDILDDDDSRVSAPADSMLSVVVGATSGETHPNSLSTINEVSSYSRIGSGFNGFSKPDLTAYGGCITCIAGSVSVPEDKYSLLLDKNGQLTPDAGTSFTAPVVAGDFAEILGIIPNQDILLAKALLYHNAMPIWDEDSITDEELAYAHNLYGRGLSNVDESKYSSPSKVTFVRTGTLNKVTKERVTIYMPEILAAQVGRNVAKVSVTCISMPPVDRTKGTEYLGAYIRASLKKSSSDGRLKPVQQDFKVGRQKWDVCHQFTKLFSKFEAGDWQIWLELFSRWDEENIDVPYALAVTIEDVSNTLDVYSEIEALNRYRAINTLRLRLDSQS</sequence>